<feature type="signal peptide" evidence="2">
    <location>
        <begin position="1"/>
        <end position="23"/>
    </location>
</feature>
<dbReference type="EMBL" id="CP001016">
    <property type="protein sequence ID" value="ACB94826.1"/>
    <property type="molecule type" value="Genomic_DNA"/>
</dbReference>
<feature type="region of interest" description="Disordered" evidence="1">
    <location>
        <begin position="25"/>
        <end position="67"/>
    </location>
</feature>
<keyword evidence="4" id="KW-1185">Reference proteome</keyword>
<protein>
    <submittedName>
        <fullName evidence="3">Uncharacterized protein</fullName>
    </submittedName>
</protein>
<gene>
    <name evidence="3" type="ordered locus">Bind_1184</name>
</gene>
<accession>B2IJ63</accession>
<dbReference type="RefSeq" id="WP_012384183.1">
    <property type="nucleotide sequence ID" value="NC_010581.1"/>
</dbReference>
<dbReference type="HOGENOM" id="CLU_2070384_0_0_5"/>
<keyword evidence="2" id="KW-0732">Signal</keyword>
<dbReference type="Proteomes" id="UP000001695">
    <property type="component" value="Chromosome"/>
</dbReference>
<feature type="chain" id="PRO_5002778817" evidence="2">
    <location>
        <begin position="24"/>
        <end position="146"/>
    </location>
</feature>
<evidence type="ECO:0000313" key="4">
    <source>
        <dbReference type="Proteomes" id="UP000001695"/>
    </source>
</evidence>
<reference evidence="4" key="1">
    <citation type="submission" date="2008-03" db="EMBL/GenBank/DDBJ databases">
        <title>Complete sequence of chromosome of Beijerinckia indica subsp. indica ATCC 9039.</title>
        <authorList>
            <consortium name="US DOE Joint Genome Institute"/>
            <person name="Copeland A."/>
            <person name="Lucas S."/>
            <person name="Lapidus A."/>
            <person name="Glavina del Rio T."/>
            <person name="Dalin E."/>
            <person name="Tice H."/>
            <person name="Bruce D."/>
            <person name="Goodwin L."/>
            <person name="Pitluck S."/>
            <person name="LaButti K."/>
            <person name="Schmutz J."/>
            <person name="Larimer F."/>
            <person name="Land M."/>
            <person name="Hauser L."/>
            <person name="Kyrpides N."/>
            <person name="Mikhailova N."/>
            <person name="Dunfield P.F."/>
            <person name="Dedysh S.N."/>
            <person name="Liesack W."/>
            <person name="Saw J.H."/>
            <person name="Alam M."/>
            <person name="Chen Y."/>
            <person name="Murrell J.C."/>
            <person name="Richardson P."/>
        </authorList>
    </citation>
    <scope>NUCLEOTIDE SEQUENCE [LARGE SCALE GENOMIC DNA]</scope>
    <source>
        <strain evidence="4">ATCC 9039 / DSM 1715 / NCIMB 8712</strain>
    </source>
</reference>
<reference evidence="3 4" key="2">
    <citation type="journal article" date="2010" name="J. Bacteriol.">
        <title>Complete genome sequence of Beijerinckia indica subsp. indica.</title>
        <authorList>
            <person name="Tamas I."/>
            <person name="Dedysh S.N."/>
            <person name="Liesack W."/>
            <person name="Stott M.B."/>
            <person name="Alam M."/>
            <person name="Murrell J.C."/>
            <person name="Dunfield P.F."/>
        </authorList>
    </citation>
    <scope>NUCLEOTIDE SEQUENCE [LARGE SCALE GENOMIC DNA]</scope>
    <source>
        <strain evidence="4">ATCC 9039 / DSM 1715 / NCIMB 8712</strain>
    </source>
</reference>
<evidence type="ECO:0000256" key="1">
    <source>
        <dbReference type="SAM" id="MobiDB-lite"/>
    </source>
</evidence>
<proteinExistence type="predicted"/>
<name>B2IJ63_BEII9</name>
<organism evidence="3 4">
    <name type="scientific">Beijerinckia indica subsp. indica (strain ATCC 9039 / DSM 1715 / NCIMB 8712)</name>
    <dbReference type="NCBI Taxonomy" id="395963"/>
    <lineage>
        <taxon>Bacteria</taxon>
        <taxon>Pseudomonadati</taxon>
        <taxon>Pseudomonadota</taxon>
        <taxon>Alphaproteobacteria</taxon>
        <taxon>Hyphomicrobiales</taxon>
        <taxon>Beijerinckiaceae</taxon>
        <taxon>Beijerinckia</taxon>
    </lineage>
</organism>
<dbReference type="AlphaFoldDB" id="B2IJ63"/>
<dbReference type="eggNOG" id="ENOG5032S9E">
    <property type="taxonomic scope" value="Bacteria"/>
</dbReference>
<dbReference type="KEGG" id="bid:Bind_1184"/>
<evidence type="ECO:0000313" key="3">
    <source>
        <dbReference type="EMBL" id="ACB94826.1"/>
    </source>
</evidence>
<feature type="compositionally biased region" description="Basic residues" evidence="1">
    <location>
        <begin position="31"/>
        <end position="44"/>
    </location>
</feature>
<sequence length="146" mass="16167">MRSSSRLILTLLVAAFATSGALAETSSSQTRSHHHRQAHHKPAHSVRQAQAYPRHGERPPLTVNRRSFLDPGPVVPVGSLNNYVTANTTFNRTPDQTFQRSRFGNENIPAPLQVPGRDAYILRFATPRELGQPAELGEPFGFTDED</sequence>
<evidence type="ECO:0000256" key="2">
    <source>
        <dbReference type="SAM" id="SignalP"/>
    </source>
</evidence>